<keyword evidence="3" id="KW-1185">Reference proteome</keyword>
<evidence type="ECO:0000313" key="2">
    <source>
        <dbReference type="EMBL" id="KIY92030.1"/>
    </source>
</evidence>
<dbReference type="Gene3D" id="3.40.50.300">
    <property type="entry name" value="P-loop containing nucleotide triphosphate hydrolases"/>
    <property type="match status" value="1"/>
</dbReference>
<dbReference type="GO" id="GO:0005874">
    <property type="term" value="C:microtubule"/>
    <property type="evidence" value="ECO:0007669"/>
    <property type="project" value="TreeGrafter"/>
</dbReference>
<dbReference type="InterPro" id="IPR000375">
    <property type="entry name" value="Dynamin_stalk"/>
</dbReference>
<feature type="domain" description="Dynamin stalk" evidence="1">
    <location>
        <begin position="6"/>
        <end position="155"/>
    </location>
</feature>
<sequence length="169" mass="18469">MDRGTNAVAVLRNSVVPLRLGYVAVVNRSQADINSRRSMAEARRAEAAWFDHHTEYLEVAGQCGVGTLARRINTILGTHIRALLPALRRQIAEALEARGAELAGYGNELDLGSDSARSAALLQLLCAYADRYNALLEGRCEDMSLSELHGGARIRWGACMRGTYKRGPM</sequence>
<dbReference type="PANTHER" id="PTHR11566:SF21">
    <property type="entry name" value="DYNAMIN RELATED PROTEIN 1, ISOFORM A"/>
    <property type="match status" value="1"/>
</dbReference>
<dbReference type="SUPFAM" id="SSF52540">
    <property type="entry name" value="P-loop containing nucleoside triphosphate hydrolases"/>
    <property type="match status" value="1"/>
</dbReference>
<dbReference type="PANTHER" id="PTHR11566">
    <property type="entry name" value="DYNAMIN"/>
    <property type="match status" value="1"/>
</dbReference>
<accession>A0A0D2M9E2</accession>
<dbReference type="InterPro" id="IPR027417">
    <property type="entry name" value="P-loop_NTPase"/>
</dbReference>
<dbReference type="EMBL" id="KK106026">
    <property type="protein sequence ID" value="KIY92030.1"/>
    <property type="molecule type" value="Genomic_DNA"/>
</dbReference>
<dbReference type="GO" id="GO:0008017">
    <property type="term" value="F:microtubule binding"/>
    <property type="evidence" value="ECO:0007669"/>
    <property type="project" value="TreeGrafter"/>
</dbReference>
<dbReference type="RefSeq" id="XP_013891050.1">
    <property type="nucleotide sequence ID" value="XM_014035596.1"/>
</dbReference>
<dbReference type="GO" id="GO:0016020">
    <property type="term" value="C:membrane"/>
    <property type="evidence" value="ECO:0007669"/>
    <property type="project" value="TreeGrafter"/>
</dbReference>
<dbReference type="Proteomes" id="UP000054498">
    <property type="component" value="Unassembled WGS sequence"/>
</dbReference>
<dbReference type="STRING" id="145388.A0A0D2M9E2"/>
<dbReference type="GO" id="GO:0003924">
    <property type="term" value="F:GTPase activity"/>
    <property type="evidence" value="ECO:0007669"/>
    <property type="project" value="TreeGrafter"/>
</dbReference>
<dbReference type="Pfam" id="PF01031">
    <property type="entry name" value="Dynamin_M"/>
    <property type="match status" value="1"/>
</dbReference>
<organism evidence="2 3">
    <name type="scientific">Monoraphidium neglectum</name>
    <dbReference type="NCBI Taxonomy" id="145388"/>
    <lineage>
        <taxon>Eukaryota</taxon>
        <taxon>Viridiplantae</taxon>
        <taxon>Chlorophyta</taxon>
        <taxon>core chlorophytes</taxon>
        <taxon>Chlorophyceae</taxon>
        <taxon>CS clade</taxon>
        <taxon>Sphaeropleales</taxon>
        <taxon>Selenastraceae</taxon>
        <taxon>Monoraphidium</taxon>
    </lineage>
</organism>
<dbReference type="GO" id="GO:0005737">
    <property type="term" value="C:cytoplasm"/>
    <property type="evidence" value="ECO:0007669"/>
    <property type="project" value="TreeGrafter"/>
</dbReference>
<dbReference type="KEGG" id="mng:MNEG_15933"/>
<evidence type="ECO:0000259" key="1">
    <source>
        <dbReference type="Pfam" id="PF01031"/>
    </source>
</evidence>
<reference evidence="2 3" key="1">
    <citation type="journal article" date="2013" name="BMC Genomics">
        <title>Reconstruction of the lipid metabolism for the microalga Monoraphidium neglectum from its genome sequence reveals characteristics suitable for biofuel production.</title>
        <authorList>
            <person name="Bogen C."/>
            <person name="Al-Dilaimi A."/>
            <person name="Albersmeier A."/>
            <person name="Wichmann J."/>
            <person name="Grundmann M."/>
            <person name="Rupp O."/>
            <person name="Lauersen K.J."/>
            <person name="Blifernez-Klassen O."/>
            <person name="Kalinowski J."/>
            <person name="Goesmann A."/>
            <person name="Mussgnug J.H."/>
            <person name="Kruse O."/>
        </authorList>
    </citation>
    <scope>NUCLEOTIDE SEQUENCE [LARGE SCALE GENOMIC DNA]</scope>
    <source>
        <strain evidence="2 3">SAG 48.87</strain>
    </source>
</reference>
<evidence type="ECO:0000313" key="3">
    <source>
        <dbReference type="Proteomes" id="UP000054498"/>
    </source>
</evidence>
<protein>
    <recommendedName>
        <fullName evidence="1">Dynamin stalk domain-containing protein</fullName>
    </recommendedName>
</protein>
<dbReference type="InterPro" id="IPR022812">
    <property type="entry name" value="Dynamin"/>
</dbReference>
<dbReference type="AlphaFoldDB" id="A0A0D2M9E2"/>
<dbReference type="OrthoDB" id="5061070at2759"/>
<proteinExistence type="predicted"/>
<name>A0A0D2M9E2_9CHLO</name>
<dbReference type="GeneID" id="25733643"/>
<gene>
    <name evidence="2" type="ORF">MNEG_15933</name>
</gene>